<comment type="subcellular location">
    <subcellularLocation>
        <location evidence="7">Endomembrane system</location>
        <topology evidence="7">Single-pass membrane protein</topology>
    </subcellularLocation>
    <subcellularLocation>
        <location evidence="1">Membrane</location>
        <topology evidence="1">Single-pass type I membrane protein</topology>
    </subcellularLocation>
</comment>
<evidence type="ECO:0000313" key="10">
    <source>
        <dbReference type="EMBL" id="CAF1579092.1"/>
    </source>
</evidence>
<name>A0A815Z594_9BILA</name>
<dbReference type="PANTHER" id="PTHR22811">
    <property type="entry name" value="TRANSMEMBRANE EMP24 DOMAIN-CONTAINING PROTEIN"/>
    <property type="match status" value="1"/>
</dbReference>
<gene>
    <name evidence="11" type="ORF">BYL167_LOCUS8106</name>
    <name evidence="10" type="ORF">CJN711_LOCUS32789</name>
</gene>
<dbReference type="SUPFAM" id="SSF101576">
    <property type="entry name" value="Supernatant protein factor (SPF), C-terminal domain"/>
    <property type="match status" value="1"/>
</dbReference>
<comment type="similarity">
    <text evidence="2">Belongs to the EMP24/GP25L family.</text>
</comment>
<dbReference type="GO" id="GO:0016020">
    <property type="term" value="C:membrane"/>
    <property type="evidence" value="ECO:0007669"/>
    <property type="project" value="UniProtKB-SubCell"/>
</dbReference>
<keyword evidence="4" id="KW-0732">Signal</keyword>
<evidence type="ECO:0000256" key="6">
    <source>
        <dbReference type="ARBA" id="ARBA00023136"/>
    </source>
</evidence>
<evidence type="ECO:0000313" key="12">
    <source>
        <dbReference type="Proteomes" id="UP000663855"/>
    </source>
</evidence>
<dbReference type="AlphaFoldDB" id="A0A815Z594"/>
<dbReference type="InterPro" id="IPR015720">
    <property type="entry name" value="Emp24-like"/>
</dbReference>
<reference evidence="10" key="1">
    <citation type="submission" date="2021-02" db="EMBL/GenBank/DDBJ databases">
        <authorList>
            <person name="Nowell W R."/>
        </authorList>
    </citation>
    <scope>NUCLEOTIDE SEQUENCE</scope>
</reference>
<evidence type="ECO:0000256" key="2">
    <source>
        <dbReference type="ARBA" id="ARBA00007104"/>
    </source>
</evidence>
<organism evidence="10 12">
    <name type="scientific">Rotaria magnacalcarata</name>
    <dbReference type="NCBI Taxonomy" id="392030"/>
    <lineage>
        <taxon>Eukaryota</taxon>
        <taxon>Metazoa</taxon>
        <taxon>Spiralia</taxon>
        <taxon>Gnathifera</taxon>
        <taxon>Rotifera</taxon>
        <taxon>Eurotatoria</taxon>
        <taxon>Bdelloidea</taxon>
        <taxon>Philodinida</taxon>
        <taxon>Philodinidae</taxon>
        <taxon>Rotaria</taxon>
    </lineage>
</organism>
<evidence type="ECO:0000256" key="7">
    <source>
        <dbReference type="ARBA" id="ARBA00037847"/>
    </source>
</evidence>
<dbReference type="GO" id="GO:0012505">
    <property type="term" value="C:endomembrane system"/>
    <property type="evidence" value="ECO:0007669"/>
    <property type="project" value="UniProtKB-SubCell"/>
</dbReference>
<dbReference type="PROSITE" id="PS50866">
    <property type="entry name" value="GOLD"/>
    <property type="match status" value="1"/>
</dbReference>
<feature type="transmembrane region" description="Helical" evidence="8">
    <location>
        <begin position="257"/>
        <end position="281"/>
    </location>
</feature>
<evidence type="ECO:0000256" key="1">
    <source>
        <dbReference type="ARBA" id="ARBA00004479"/>
    </source>
</evidence>
<dbReference type="InterPro" id="IPR036598">
    <property type="entry name" value="GOLD_dom_sf"/>
</dbReference>
<evidence type="ECO:0000256" key="5">
    <source>
        <dbReference type="ARBA" id="ARBA00022989"/>
    </source>
</evidence>
<dbReference type="InterPro" id="IPR009038">
    <property type="entry name" value="GOLD_dom"/>
</dbReference>
<keyword evidence="3 8" id="KW-0812">Transmembrane</keyword>
<dbReference type="SMART" id="SM01190">
    <property type="entry name" value="EMP24_GP25L"/>
    <property type="match status" value="1"/>
</dbReference>
<accession>A0A815Z594</accession>
<keyword evidence="6 8" id="KW-0472">Membrane</keyword>
<dbReference type="Pfam" id="PF01105">
    <property type="entry name" value="EMP24_GP25L"/>
    <property type="match status" value="1"/>
</dbReference>
<evidence type="ECO:0000313" key="11">
    <source>
        <dbReference type="EMBL" id="CAF3893868.1"/>
    </source>
</evidence>
<evidence type="ECO:0000256" key="3">
    <source>
        <dbReference type="ARBA" id="ARBA00022692"/>
    </source>
</evidence>
<dbReference type="EMBL" id="CAJNOV010015738">
    <property type="protein sequence ID" value="CAF1579092.1"/>
    <property type="molecule type" value="Genomic_DNA"/>
</dbReference>
<feature type="domain" description="GOLD" evidence="9">
    <location>
        <begin position="101"/>
        <end position="183"/>
    </location>
</feature>
<proteinExistence type="inferred from homology"/>
<dbReference type="Proteomes" id="UP000681967">
    <property type="component" value="Unassembled WGS sequence"/>
</dbReference>
<evidence type="ECO:0000256" key="8">
    <source>
        <dbReference type="SAM" id="Phobius"/>
    </source>
</evidence>
<comment type="caution">
    <text evidence="10">The sequence shown here is derived from an EMBL/GenBank/DDBJ whole genome shotgun (WGS) entry which is preliminary data.</text>
</comment>
<dbReference type="EMBL" id="CAJOBH010002185">
    <property type="protein sequence ID" value="CAF3893868.1"/>
    <property type="molecule type" value="Genomic_DNA"/>
</dbReference>
<dbReference type="Gene3D" id="2.60.120.680">
    <property type="entry name" value="GOLD domain"/>
    <property type="match status" value="1"/>
</dbReference>
<evidence type="ECO:0000259" key="9">
    <source>
        <dbReference type="PROSITE" id="PS50866"/>
    </source>
</evidence>
<sequence length="303" mass="35910">MTTLRLLLPRIKRNRSIFVNTRTLIISPLLGHSNDAVPFVIPLDWLVKLFIFHGTLYFETVDEQTQYCRYLSSYPKPRTKHEEEAFEKGWIAVDGFATNQRECFHEILEKDVTVEIEYEVLAGGDSDISYWFYSPENRILQSELKKHDGHQTLKLEETGEYRFCFDNSFSRFSQKQVYFSLRSLYEQGKSDNVTEDWMNSTSKDDLGELQNKFDDIKSSFQRIWNNMEAAQRYQNIFKMFEMHDRVVIENSFDRVNFWSIINSTLMFIVTIIQVITIRSLFENKSAYGKFLRGKNTDTTNFIR</sequence>
<evidence type="ECO:0000256" key="4">
    <source>
        <dbReference type="ARBA" id="ARBA00022729"/>
    </source>
</evidence>
<protein>
    <recommendedName>
        <fullName evidence="9">GOLD domain-containing protein</fullName>
    </recommendedName>
</protein>
<dbReference type="Proteomes" id="UP000663855">
    <property type="component" value="Unassembled WGS sequence"/>
</dbReference>
<keyword evidence="5 8" id="KW-1133">Transmembrane helix</keyword>